<feature type="domain" description="TRAF-type" evidence="6">
    <location>
        <begin position="214"/>
        <end position="272"/>
    </location>
</feature>
<gene>
    <name evidence="7" type="ORF">ERUC_LOCUS25667</name>
</gene>
<dbReference type="SUPFAM" id="SSF49599">
    <property type="entry name" value="TRAF domain-like"/>
    <property type="match status" value="1"/>
</dbReference>
<evidence type="ECO:0000256" key="1">
    <source>
        <dbReference type="ARBA" id="ARBA00022723"/>
    </source>
</evidence>
<dbReference type="PANTHER" id="PTHR10131">
    <property type="entry name" value="TNF RECEPTOR ASSOCIATED FACTOR"/>
    <property type="match status" value="1"/>
</dbReference>
<evidence type="ECO:0000256" key="2">
    <source>
        <dbReference type="ARBA" id="ARBA00022771"/>
    </source>
</evidence>
<dbReference type="PANTHER" id="PTHR10131:SF161">
    <property type="entry name" value="F26K24.24 PROTEIN"/>
    <property type="match status" value="1"/>
</dbReference>
<keyword evidence="3 4" id="KW-0862">Zinc</keyword>
<dbReference type="InterPro" id="IPR013083">
    <property type="entry name" value="Znf_RING/FYVE/PHD"/>
</dbReference>
<evidence type="ECO:0000313" key="7">
    <source>
        <dbReference type="EMBL" id="CAH8359911.1"/>
    </source>
</evidence>
<comment type="caution">
    <text evidence="7">The sequence shown here is derived from an EMBL/GenBank/DDBJ whole genome shotgun (WGS) entry which is preliminary data.</text>
</comment>
<dbReference type="Proteomes" id="UP001642260">
    <property type="component" value="Unassembled WGS sequence"/>
</dbReference>
<evidence type="ECO:0000256" key="5">
    <source>
        <dbReference type="SAM" id="MobiDB-lite"/>
    </source>
</evidence>
<reference evidence="7 8" key="1">
    <citation type="submission" date="2022-03" db="EMBL/GenBank/DDBJ databases">
        <authorList>
            <person name="Macdonald S."/>
            <person name="Ahmed S."/>
            <person name="Newling K."/>
        </authorList>
    </citation>
    <scope>NUCLEOTIDE SEQUENCE [LARGE SCALE GENOMIC DNA]</scope>
</reference>
<dbReference type="Pfam" id="PF02176">
    <property type="entry name" value="zf-TRAF"/>
    <property type="match status" value="1"/>
</dbReference>
<evidence type="ECO:0000259" key="6">
    <source>
        <dbReference type="PROSITE" id="PS50145"/>
    </source>
</evidence>
<organism evidence="7 8">
    <name type="scientific">Eruca vesicaria subsp. sativa</name>
    <name type="common">Garden rocket</name>
    <name type="synonym">Eruca sativa</name>
    <dbReference type="NCBI Taxonomy" id="29727"/>
    <lineage>
        <taxon>Eukaryota</taxon>
        <taxon>Viridiplantae</taxon>
        <taxon>Streptophyta</taxon>
        <taxon>Embryophyta</taxon>
        <taxon>Tracheophyta</taxon>
        <taxon>Spermatophyta</taxon>
        <taxon>Magnoliopsida</taxon>
        <taxon>eudicotyledons</taxon>
        <taxon>Gunneridae</taxon>
        <taxon>Pentapetalae</taxon>
        <taxon>rosids</taxon>
        <taxon>malvids</taxon>
        <taxon>Brassicales</taxon>
        <taxon>Brassicaceae</taxon>
        <taxon>Brassiceae</taxon>
        <taxon>Eruca</taxon>
    </lineage>
</organism>
<dbReference type="EMBL" id="CAKOAT010275154">
    <property type="protein sequence ID" value="CAH8359911.1"/>
    <property type="molecule type" value="Genomic_DNA"/>
</dbReference>
<feature type="region of interest" description="Disordered" evidence="5">
    <location>
        <begin position="422"/>
        <end position="597"/>
    </location>
</feature>
<dbReference type="GO" id="GO:0008270">
    <property type="term" value="F:zinc ion binding"/>
    <property type="evidence" value="ECO:0007669"/>
    <property type="project" value="UniProtKB-KW"/>
</dbReference>
<evidence type="ECO:0000256" key="3">
    <source>
        <dbReference type="ARBA" id="ARBA00022833"/>
    </source>
</evidence>
<feature type="compositionally biased region" description="Basic and acidic residues" evidence="5">
    <location>
        <begin position="530"/>
        <end position="543"/>
    </location>
</feature>
<dbReference type="PROSITE" id="PS50145">
    <property type="entry name" value="ZF_TRAF"/>
    <property type="match status" value="1"/>
</dbReference>
<keyword evidence="8" id="KW-1185">Reference proteome</keyword>
<keyword evidence="2 4" id="KW-0863">Zinc-finger</keyword>
<dbReference type="Gene3D" id="3.30.40.10">
    <property type="entry name" value="Zinc/RING finger domain, C3HC4 (zinc finger)"/>
    <property type="match status" value="1"/>
</dbReference>
<keyword evidence="1 4" id="KW-0479">Metal-binding</keyword>
<dbReference type="InterPro" id="IPR001293">
    <property type="entry name" value="Znf_TRAF"/>
</dbReference>
<accession>A0ABC8KM68</accession>
<feature type="zinc finger region" description="TRAF-type" evidence="4">
    <location>
        <begin position="214"/>
        <end position="272"/>
    </location>
</feature>
<protein>
    <recommendedName>
        <fullName evidence="6">TRAF-type domain-containing protein</fullName>
    </recommendedName>
</protein>
<sequence>MDPPISDPDKINDQKEGGPSFHCDLYDTQLVHKISQTFLPGLATACVDNTTGDIFKTPGSVAAEIKTEMIQYLNQRSETFVAEHIVLQGGDGGSETEPSHDPYDIVSVFIDDFATSKRNLFSRVSGWLLSERREDNIDDFAQEMEVSGFWLNDHIEGIAQTLLKNVDFKGLSHCEMKFRTQGELEEHVLDCGYRTMNCENEGCNAVFCANQRESHDSVCPFKMIPCEQNCGERSIMRREMDRHCITVCTMKLVNCPFRGVGCLADVHQCEIQQHHVENVGSHLMCVLKSIYKEASLDDLKPRAEQIQQLSARLSEARNVRALTNLVKEIDAKLGALVIKPKSKPDDTEKKALEEAEIKAKPETAGEKIPEDNVVSKEAEVVVDDAKVEEVVKKVSEAEIAENVNKEGESKAQKLLEMEEFIKEGNDNTAADLSERTETKAPEVLVMDENKEESPEPKKTRTNETKGLETEVSDVTDKENSELKISGETKSEAPARIVMEKKENEEGAETKQRITNETRGVETEVNDMIDEENRKTKISAETKSKSPSKIAIMDKKENEKEEAETVNLTARASDEAEALSKSSKGFSKAQAETEPNLS</sequence>
<proteinExistence type="predicted"/>
<feature type="compositionally biased region" description="Basic and acidic residues" evidence="5">
    <location>
        <begin position="447"/>
        <end position="521"/>
    </location>
</feature>
<dbReference type="AlphaFoldDB" id="A0ABC8KM68"/>
<name>A0ABC8KM68_ERUVS</name>
<evidence type="ECO:0000256" key="4">
    <source>
        <dbReference type="PROSITE-ProRule" id="PRU00207"/>
    </source>
</evidence>
<evidence type="ECO:0000313" key="8">
    <source>
        <dbReference type="Proteomes" id="UP001642260"/>
    </source>
</evidence>